<evidence type="ECO:0000256" key="5">
    <source>
        <dbReference type="ARBA" id="ARBA00022475"/>
    </source>
</evidence>
<dbReference type="RefSeq" id="WP_113958587.1">
    <property type="nucleotide sequence ID" value="NZ_QNRR01000003.1"/>
</dbReference>
<dbReference type="OrthoDB" id="9814375at2"/>
<dbReference type="GO" id="GO:0042626">
    <property type="term" value="F:ATPase-coupled transmembrane transporter activity"/>
    <property type="evidence" value="ECO:0007669"/>
    <property type="project" value="InterPro"/>
</dbReference>
<dbReference type="SUPFAM" id="SSF53850">
    <property type="entry name" value="Periplasmic binding protein-like II"/>
    <property type="match status" value="1"/>
</dbReference>
<comment type="similarity">
    <text evidence="3">Belongs to the bacterial solute-binding protein SsuA/TauA family.</text>
</comment>
<dbReference type="PANTHER" id="PTHR30024:SF47">
    <property type="entry name" value="TAURINE-BINDING PERIPLASMIC PROTEIN"/>
    <property type="match status" value="1"/>
</dbReference>
<reference evidence="9 10" key="1">
    <citation type="submission" date="2018-06" db="EMBL/GenBank/DDBJ databases">
        <title>Genomic Encyclopedia of Type Strains, Phase IV (KMG-IV): sequencing the most valuable type-strain genomes for metagenomic binning, comparative biology and taxonomic classification.</title>
        <authorList>
            <person name="Goeker M."/>
        </authorList>
    </citation>
    <scope>NUCLEOTIDE SEQUENCE [LARGE SCALE GENOMIC DNA]</scope>
    <source>
        <strain evidence="9 10">DSM 25532</strain>
    </source>
</reference>
<keyword evidence="6" id="KW-0997">Cell inner membrane</keyword>
<evidence type="ECO:0000256" key="7">
    <source>
        <dbReference type="ARBA" id="ARBA00022729"/>
    </source>
</evidence>
<dbReference type="InterPro" id="IPR044527">
    <property type="entry name" value="NrtA/CpmA_ABC-bd_dom"/>
</dbReference>
<gene>
    <name evidence="9" type="ORF">DES53_10381</name>
</gene>
<dbReference type="EMBL" id="QNRR01000003">
    <property type="protein sequence ID" value="RBP45085.1"/>
    <property type="molecule type" value="Genomic_DNA"/>
</dbReference>
<dbReference type="InterPro" id="IPR010067">
    <property type="entry name" value="ABC_SsuA_sub-bd"/>
</dbReference>
<organism evidence="9 10">
    <name type="scientific">Roseimicrobium gellanilyticum</name>
    <dbReference type="NCBI Taxonomy" id="748857"/>
    <lineage>
        <taxon>Bacteria</taxon>
        <taxon>Pseudomonadati</taxon>
        <taxon>Verrucomicrobiota</taxon>
        <taxon>Verrucomicrobiia</taxon>
        <taxon>Verrucomicrobiales</taxon>
        <taxon>Verrucomicrobiaceae</taxon>
        <taxon>Roseimicrobium</taxon>
    </lineage>
</organism>
<comment type="caution">
    <text evidence="9">The sequence shown here is derived from an EMBL/GenBank/DDBJ whole genome shotgun (WGS) entry which is preliminary data.</text>
</comment>
<protein>
    <submittedName>
        <fullName evidence="9">NitT/TauT family transport system substrate-binding protein</fullName>
    </submittedName>
</protein>
<dbReference type="AlphaFoldDB" id="A0A366HNL5"/>
<dbReference type="PROSITE" id="PS51257">
    <property type="entry name" value="PROKAR_LIPOPROTEIN"/>
    <property type="match status" value="1"/>
</dbReference>
<dbReference type="Gene3D" id="3.40.190.10">
    <property type="entry name" value="Periplasmic binding protein-like II"/>
    <property type="match status" value="2"/>
</dbReference>
<keyword evidence="8" id="KW-0472">Membrane</keyword>
<dbReference type="GO" id="GO:0016020">
    <property type="term" value="C:membrane"/>
    <property type="evidence" value="ECO:0007669"/>
    <property type="project" value="InterPro"/>
</dbReference>
<keyword evidence="5" id="KW-1003">Cell membrane</keyword>
<evidence type="ECO:0000256" key="6">
    <source>
        <dbReference type="ARBA" id="ARBA00022519"/>
    </source>
</evidence>
<evidence type="ECO:0000313" key="9">
    <source>
        <dbReference type="EMBL" id="RBP45085.1"/>
    </source>
</evidence>
<name>A0A366HNL5_9BACT</name>
<evidence type="ECO:0000256" key="1">
    <source>
        <dbReference type="ARBA" id="ARBA00004308"/>
    </source>
</evidence>
<dbReference type="Pfam" id="PF13379">
    <property type="entry name" value="NMT1_2"/>
    <property type="match status" value="1"/>
</dbReference>
<proteinExistence type="inferred from homology"/>
<evidence type="ECO:0000256" key="3">
    <source>
        <dbReference type="ARBA" id="ARBA00010742"/>
    </source>
</evidence>
<evidence type="ECO:0000256" key="8">
    <source>
        <dbReference type="ARBA" id="ARBA00023136"/>
    </source>
</evidence>
<keyword evidence="4" id="KW-0813">Transport</keyword>
<evidence type="ECO:0000256" key="2">
    <source>
        <dbReference type="ARBA" id="ARBA00004418"/>
    </source>
</evidence>
<dbReference type="GO" id="GO:0012505">
    <property type="term" value="C:endomembrane system"/>
    <property type="evidence" value="ECO:0007669"/>
    <property type="project" value="UniProtKB-SubCell"/>
</dbReference>
<evidence type="ECO:0000256" key="4">
    <source>
        <dbReference type="ARBA" id="ARBA00022448"/>
    </source>
</evidence>
<sequence length="323" mass="34581">MNRRHFLSLAPAAVAATSLTGCKGKVDAAVLRFGHFPNITHVQGLVAHQMSRKGKGWFEEKLGVKVEWFTYNAGPSATEAIFSGALDVTYIGPSPVLNAYSKSKGTEMRVLAGGANGGNSLVVRPAANINTPADFKGKKIASPQLGNTQDIQVRAYLAENGLNITQTGGDAAILPTQNPDQLSLFQKGELDAVWTVEPWVTRLELEAGGKIFLEDKDTNVTLLAGSAAFVKDRPEQAKKLATAHAELTAWIKANADEAKKLISAELEALMGKAPSDELLTKALARTIITDTVSRESMDKMVASAQKVGFLKDIPALDQLFPKL</sequence>
<dbReference type="GO" id="GO:0042597">
    <property type="term" value="C:periplasmic space"/>
    <property type="evidence" value="ECO:0007669"/>
    <property type="project" value="UniProtKB-SubCell"/>
</dbReference>
<dbReference type="PANTHER" id="PTHR30024">
    <property type="entry name" value="ALIPHATIC SULFONATES-BINDING PROTEIN-RELATED"/>
    <property type="match status" value="1"/>
</dbReference>
<evidence type="ECO:0000313" key="10">
    <source>
        <dbReference type="Proteomes" id="UP000253426"/>
    </source>
</evidence>
<dbReference type="Proteomes" id="UP000253426">
    <property type="component" value="Unassembled WGS sequence"/>
</dbReference>
<accession>A0A366HNL5</accession>
<comment type="subcellular location">
    <subcellularLocation>
        <location evidence="1">Endomembrane system</location>
    </subcellularLocation>
    <subcellularLocation>
        <location evidence="2">Periplasm</location>
    </subcellularLocation>
</comment>
<keyword evidence="7" id="KW-0732">Signal</keyword>
<dbReference type="CDD" id="cd13553">
    <property type="entry name" value="PBP2_NrtA_CpmA_like"/>
    <property type="match status" value="1"/>
</dbReference>
<keyword evidence="10" id="KW-1185">Reference proteome</keyword>
<dbReference type="NCBIfam" id="TIGR01728">
    <property type="entry name" value="SsuA_fam"/>
    <property type="match status" value="1"/>
</dbReference>